<dbReference type="Proteomes" id="UP000252038">
    <property type="component" value="Plasmid unnamed"/>
</dbReference>
<evidence type="ECO:0000313" key="1">
    <source>
        <dbReference type="EMBL" id="AXE37157.1"/>
    </source>
</evidence>
<geneLocation type="plasmid" evidence="1 2">
    <name>unnamed</name>
</geneLocation>
<proteinExistence type="predicted"/>
<accession>A0A344UPF9</accession>
<name>A0A344UPF9_9NEIS</name>
<organism evidence="1 2">
    <name type="scientific">Chromobacterium phragmitis</name>
    <dbReference type="NCBI Taxonomy" id="2202141"/>
    <lineage>
        <taxon>Bacteria</taxon>
        <taxon>Pseudomonadati</taxon>
        <taxon>Pseudomonadota</taxon>
        <taxon>Betaproteobacteria</taxon>
        <taxon>Neisseriales</taxon>
        <taxon>Chromobacteriaceae</taxon>
        <taxon>Chromobacterium</taxon>
    </lineage>
</organism>
<dbReference type="EMBL" id="CP029555">
    <property type="protein sequence ID" value="AXE37157.1"/>
    <property type="molecule type" value="Genomic_DNA"/>
</dbReference>
<dbReference type="AlphaFoldDB" id="A0A344UPF9"/>
<gene>
    <name evidence="1" type="ORF">DK843_22670</name>
</gene>
<sequence length="80" mass="8622">MSSAKLPAPHYAGQCLAGEIRKALATYPAANDQERCHFYASFIASVLGQLIDEVGIDNATIAMRAIAETTFEADIQQPTH</sequence>
<dbReference type="RefSeq" id="WP_114074591.1">
    <property type="nucleotide sequence ID" value="NZ_CP029555.1"/>
</dbReference>
<keyword evidence="1" id="KW-0614">Plasmid</keyword>
<dbReference type="KEGG" id="chrb:DK843_22670"/>
<evidence type="ECO:0000313" key="2">
    <source>
        <dbReference type="Proteomes" id="UP000252038"/>
    </source>
</evidence>
<reference evidence="1 2" key="1">
    <citation type="submission" date="2018-05" db="EMBL/GenBank/DDBJ databases">
        <title>Genome sequencing, assembly and analysis of the novel insecticidal bacterium, Chromobacterium phragmitis.</title>
        <authorList>
            <person name="Sparks M.E."/>
            <person name="Blackburn M.B."/>
            <person name="Gundersen-Rindal D.E."/>
        </authorList>
    </citation>
    <scope>NUCLEOTIDE SEQUENCE [LARGE SCALE GENOMIC DNA]</scope>
    <source>
        <strain evidence="1">IIBBL 274-1</strain>
        <plasmid evidence="1 2">unnamed</plasmid>
    </source>
</reference>
<protein>
    <submittedName>
        <fullName evidence="1">Uncharacterized protein</fullName>
    </submittedName>
</protein>